<comment type="caution">
    <text evidence="1">The sequence shown here is derived from an EMBL/GenBank/DDBJ whole genome shotgun (WGS) entry which is preliminary data.</text>
</comment>
<reference evidence="1" key="1">
    <citation type="submission" date="2021-10" db="EMBL/GenBank/DDBJ databases">
        <title>Tropical sea cucumber genome reveals ecological adaptation and Cuvierian tubules defense mechanism.</title>
        <authorList>
            <person name="Chen T."/>
        </authorList>
    </citation>
    <scope>NUCLEOTIDE SEQUENCE</scope>
    <source>
        <strain evidence="1">Nanhai2018</strain>
        <tissue evidence="1">Muscle</tissue>
    </source>
</reference>
<dbReference type="AlphaFoldDB" id="A0A9Q1CA33"/>
<evidence type="ECO:0000313" key="1">
    <source>
        <dbReference type="EMBL" id="KAJ8040884.1"/>
    </source>
</evidence>
<keyword evidence="2" id="KW-1185">Reference proteome</keyword>
<dbReference type="Proteomes" id="UP001152320">
    <property type="component" value="Chromosome 6"/>
</dbReference>
<protein>
    <submittedName>
        <fullName evidence="1">Uncharacterized protein</fullName>
    </submittedName>
</protein>
<accession>A0A9Q1CA33</accession>
<proteinExistence type="predicted"/>
<dbReference type="EMBL" id="JAIZAY010000006">
    <property type="protein sequence ID" value="KAJ8040884.1"/>
    <property type="molecule type" value="Genomic_DNA"/>
</dbReference>
<evidence type="ECO:0000313" key="2">
    <source>
        <dbReference type="Proteomes" id="UP001152320"/>
    </source>
</evidence>
<sequence>MQVYSVQFQITSSIDSRLLTHIYHALIFIAVSSTYDDLLGDVTWYEKSEPIAFEKKPNRRFSQTSDSGAFIP</sequence>
<name>A0A9Q1CA33_HOLLE</name>
<gene>
    <name evidence="1" type="ORF">HOLleu_15319</name>
</gene>
<organism evidence="1 2">
    <name type="scientific">Holothuria leucospilota</name>
    <name type="common">Black long sea cucumber</name>
    <name type="synonym">Mertensiothuria leucospilota</name>
    <dbReference type="NCBI Taxonomy" id="206669"/>
    <lineage>
        <taxon>Eukaryota</taxon>
        <taxon>Metazoa</taxon>
        <taxon>Echinodermata</taxon>
        <taxon>Eleutherozoa</taxon>
        <taxon>Echinozoa</taxon>
        <taxon>Holothuroidea</taxon>
        <taxon>Aspidochirotacea</taxon>
        <taxon>Aspidochirotida</taxon>
        <taxon>Holothuriidae</taxon>
        <taxon>Holothuria</taxon>
    </lineage>
</organism>